<evidence type="ECO:0000313" key="1">
    <source>
        <dbReference type="EMBL" id="KAH7927276.1"/>
    </source>
</evidence>
<name>A0ACB8BMY7_9AGAM</name>
<accession>A0ACB8BMY7</accession>
<proteinExistence type="predicted"/>
<reference evidence="1" key="1">
    <citation type="journal article" date="2021" name="New Phytol.">
        <title>Evolutionary innovations through gain and loss of genes in the ectomycorrhizal Boletales.</title>
        <authorList>
            <person name="Wu G."/>
            <person name="Miyauchi S."/>
            <person name="Morin E."/>
            <person name="Kuo A."/>
            <person name="Drula E."/>
            <person name="Varga T."/>
            <person name="Kohler A."/>
            <person name="Feng B."/>
            <person name="Cao Y."/>
            <person name="Lipzen A."/>
            <person name="Daum C."/>
            <person name="Hundley H."/>
            <person name="Pangilinan J."/>
            <person name="Johnson J."/>
            <person name="Barry K."/>
            <person name="LaButti K."/>
            <person name="Ng V."/>
            <person name="Ahrendt S."/>
            <person name="Min B."/>
            <person name="Choi I.G."/>
            <person name="Park H."/>
            <person name="Plett J.M."/>
            <person name="Magnuson J."/>
            <person name="Spatafora J.W."/>
            <person name="Nagy L.G."/>
            <person name="Henrissat B."/>
            <person name="Grigoriev I.V."/>
            <person name="Yang Z.L."/>
            <person name="Xu J."/>
            <person name="Martin F.M."/>
        </authorList>
    </citation>
    <scope>NUCLEOTIDE SEQUENCE</scope>
    <source>
        <strain evidence="1">KUC20120723A-06</strain>
    </source>
</reference>
<protein>
    <submittedName>
        <fullName evidence="1">Uncharacterized protein</fullName>
    </submittedName>
</protein>
<gene>
    <name evidence="1" type="ORF">BV22DRAFT_295710</name>
</gene>
<dbReference type="Proteomes" id="UP000790709">
    <property type="component" value="Unassembled WGS sequence"/>
</dbReference>
<organism evidence="1 2">
    <name type="scientific">Leucogyrophana mollusca</name>
    <dbReference type="NCBI Taxonomy" id="85980"/>
    <lineage>
        <taxon>Eukaryota</taxon>
        <taxon>Fungi</taxon>
        <taxon>Dikarya</taxon>
        <taxon>Basidiomycota</taxon>
        <taxon>Agaricomycotina</taxon>
        <taxon>Agaricomycetes</taxon>
        <taxon>Agaricomycetidae</taxon>
        <taxon>Boletales</taxon>
        <taxon>Boletales incertae sedis</taxon>
        <taxon>Leucogyrophana</taxon>
    </lineage>
</organism>
<evidence type="ECO:0000313" key="2">
    <source>
        <dbReference type="Proteomes" id="UP000790709"/>
    </source>
</evidence>
<comment type="caution">
    <text evidence="1">The sequence shown here is derived from an EMBL/GenBank/DDBJ whole genome shotgun (WGS) entry which is preliminary data.</text>
</comment>
<sequence length="555" mass="62026">MLVQAPPSPAFSDVLRRDLDGETNVISDALTSRMIPDDALAKPCKLERRMGDSELSYYLPSRSTGVNDMYLHLGFEAPEHMVRRARVRMVWAILRVRHPLLASQVVMHDYNDVRFEFIPPQSPEDALINADHNLEYKSTSKDDLIDSYLNGPRTLSNERLSYLIVSQRGSTLPSPPLTPRPSSPLPHKQETPSQNHDLLICAAHFLGDGMALHQFANDFFGLLGSEKTQGELETQLNEEWRARWGSTPDATSALPRAMEENFAEEPSRFRRAVGKVDFQRTQEQLIGGQSFPRGSRQPRHTIVPTVSYDVERTKNILKHCKAHGVSVSAALFAICNIAWARVSAGKPELPTMMYSALNLRPCFTIKPLNDSYWFLAVGYFNVILPNFIPKSSDISSVFWHRARIAKEQSTRAAKNSMVVSRSRLMAEERGRRSRAWAKEDDDRERGVYVPPPPSTSHTTPSAPSAALIGLSLLGNLDGIYKHAVFPGVKLHTLTTGSRQRSGGMLLFGYTFAGKLWISLGYDENGFEKETVGKFWENVLQATDELMVSGGCSTGH</sequence>
<dbReference type="EMBL" id="MU266369">
    <property type="protein sequence ID" value="KAH7927276.1"/>
    <property type="molecule type" value="Genomic_DNA"/>
</dbReference>
<keyword evidence="2" id="KW-1185">Reference proteome</keyword>